<dbReference type="KEGG" id="vg:5470386"/>
<evidence type="ECO:0000313" key="3">
    <source>
        <dbReference type="Proteomes" id="UP000202420"/>
    </source>
</evidence>
<organism evidence="2 3">
    <name type="scientific">Chlorovirus heliozoae</name>
    <dbReference type="NCBI Taxonomy" id="322019"/>
    <lineage>
        <taxon>Viruses</taxon>
        <taxon>Varidnaviria</taxon>
        <taxon>Bamfordvirae</taxon>
        <taxon>Nucleocytoviricota</taxon>
        <taxon>Megaviricetes</taxon>
        <taxon>Algavirales</taxon>
        <taxon>Phycodnaviridae</taxon>
        <taxon>Chlorovirus</taxon>
    </lineage>
</organism>
<dbReference type="RefSeq" id="YP_001427125.1">
    <property type="nucleotide sequence ID" value="NC_008724.1"/>
</dbReference>
<dbReference type="GeneID" id="5470386"/>
<dbReference type="EMBL" id="EF101928">
    <property type="protein sequence ID" value="ABT16778.1"/>
    <property type="molecule type" value="Genomic_DNA"/>
</dbReference>
<name>A7K9Q4_9PHYC</name>
<dbReference type="Proteomes" id="UP000202420">
    <property type="component" value="Segment"/>
</dbReference>
<gene>
    <name evidence="2" type="primary">z644R</name>
    <name evidence="2" type="ORF">ATCV1_z644R</name>
</gene>
<accession>A7K9Q4</accession>
<evidence type="ECO:0000256" key="1">
    <source>
        <dbReference type="SAM" id="Phobius"/>
    </source>
</evidence>
<evidence type="ECO:0000313" key="2">
    <source>
        <dbReference type="EMBL" id="ABT16778.1"/>
    </source>
</evidence>
<keyword evidence="1" id="KW-0472">Membrane</keyword>
<keyword evidence="1" id="KW-0812">Transmembrane</keyword>
<proteinExistence type="predicted"/>
<keyword evidence="3" id="KW-1185">Reference proteome</keyword>
<protein>
    <submittedName>
        <fullName evidence="2">Uncharacterized protein z644R</fullName>
    </submittedName>
</protein>
<reference evidence="2 3" key="1">
    <citation type="submission" date="2006-09" db="EMBL/GenBank/DDBJ databases">
        <title>Sequence and annotation of the 288-kb ATCV-1 virus that infects an endosymbiotic Chlorella strain of the heliozoon Acanthocystis turfacea.</title>
        <authorList>
            <person name="Fitzgerald L.A."/>
            <person name="Graves M.V."/>
            <person name="Li X."/>
            <person name="Pfitzner A.J.P."/>
            <person name="Hartigan J."/>
            <person name="Van Etten J.L."/>
        </authorList>
    </citation>
    <scope>NUCLEOTIDE SEQUENCE [LARGE SCALE GENOMIC DNA]</scope>
    <source>
        <strain evidence="2 3">ATCV-1</strain>
    </source>
</reference>
<sequence length="100" mass="11027">MTSDDGVASTNPESFGLSYPSLARAYVAQSTLHSGSDLSPPRYVAASTPRLVSSEQMSIACWRRWDNTRTNFPMSLRLFACAAMSWFLSGMSQILDINEL</sequence>
<feature type="transmembrane region" description="Helical" evidence="1">
    <location>
        <begin position="74"/>
        <end position="95"/>
    </location>
</feature>
<keyword evidence="1" id="KW-1133">Transmembrane helix</keyword>